<dbReference type="RefSeq" id="WP_345030261.1">
    <property type="nucleotide sequence ID" value="NZ_BAABEY010000026.1"/>
</dbReference>
<comment type="caution">
    <text evidence="3">The sequence shown here is derived from an EMBL/GenBank/DDBJ whole genome shotgun (WGS) entry which is preliminary data.</text>
</comment>
<feature type="coiled-coil region" evidence="1">
    <location>
        <begin position="156"/>
        <end position="183"/>
    </location>
</feature>
<keyword evidence="1" id="KW-0175">Coiled coil</keyword>
<evidence type="ECO:0000313" key="4">
    <source>
        <dbReference type="Proteomes" id="UP001501508"/>
    </source>
</evidence>
<keyword evidence="4" id="KW-1185">Reference proteome</keyword>
<keyword evidence="2" id="KW-0732">Signal</keyword>
<protein>
    <submittedName>
        <fullName evidence="3">SusD/RagB family nutrient-binding outer membrane lipoprotein</fullName>
    </submittedName>
</protein>
<gene>
    <name evidence="3" type="ORF">GCM10023091_28240</name>
</gene>
<evidence type="ECO:0000256" key="2">
    <source>
        <dbReference type="SAM" id="SignalP"/>
    </source>
</evidence>
<dbReference type="SUPFAM" id="SSF48452">
    <property type="entry name" value="TPR-like"/>
    <property type="match status" value="1"/>
</dbReference>
<dbReference type="InterPro" id="IPR041662">
    <property type="entry name" value="SusD-like_2"/>
</dbReference>
<reference evidence="4" key="1">
    <citation type="journal article" date="2019" name="Int. J. Syst. Evol. Microbiol.">
        <title>The Global Catalogue of Microorganisms (GCM) 10K type strain sequencing project: providing services to taxonomists for standard genome sequencing and annotation.</title>
        <authorList>
            <consortium name="The Broad Institute Genomics Platform"/>
            <consortium name="The Broad Institute Genome Sequencing Center for Infectious Disease"/>
            <person name="Wu L."/>
            <person name="Ma J."/>
        </authorList>
    </citation>
    <scope>NUCLEOTIDE SEQUENCE [LARGE SCALE GENOMIC DNA]</scope>
    <source>
        <strain evidence="4">JCM 31920</strain>
    </source>
</reference>
<dbReference type="InterPro" id="IPR011990">
    <property type="entry name" value="TPR-like_helical_dom_sf"/>
</dbReference>
<dbReference type="EMBL" id="BAABEY010000026">
    <property type="protein sequence ID" value="GAA4442068.1"/>
    <property type="molecule type" value="Genomic_DNA"/>
</dbReference>
<evidence type="ECO:0000313" key="3">
    <source>
        <dbReference type="EMBL" id="GAA4442068.1"/>
    </source>
</evidence>
<proteinExistence type="predicted"/>
<sequence>MQTFYRYTSFFALAMVAAGAPSCTADFSEINTNPSAVTANLVNVNNLLTRVQKEAIFDSYDAGYITEFAGYYSNPATATLSARDWADPFTEFYRTYLINISEVIRLSRDKPESAGKNAVARIMKAWIFHQLTDLYGDVPYFEAALDVNQVINYPAYDRQEDIYKDLLKELKEAEHQLSILENQVSFGPSDLIYQGSTDKWRRFANSLRLRLAVRARFAAPDLASEHIRDVIGKPLISANEFNAALTTEGEAAANTENRNPMYNSYLSNTVPKYATNTMADNLILRNDPRLPVYLTAAPKPQNGKRWKGRPLALDLDQEDTDESYRQEELASLGALFHAAGYQIKLLTAAEVSFLRAEAALAGITTESAAEMLGKGIRQAMEMYHINPALTENYLLSRTNAFNTFEPEQKLEEIIVQKWIAGYYQSREAWAEYRRTGYPVIWVGKAVGDTEGQIPRRLTYPSGEYLRNGKRAEESAARLEKGDVFMSRIWWDKRPGLPFRHPRQGMFPPELASME</sequence>
<name>A0ABP8M305_9BACT</name>
<feature type="chain" id="PRO_5046809179" evidence="2">
    <location>
        <begin position="26"/>
        <end position="514"/>
    </location>
</feature>
<dbReference type="Pfam" id="PF12771">
    <property type="entry name" value="SusD-like_2"/>
    <property type="match status" value="1"/>
</dbReference>
<keyword evidence="3" id="KW-0449">Lipoprotein</keyword>
<feature type="signal peptide" evidence="2">
    <location>
        <begin position="1"/>
        <end position="25"/>
    </location>
</feature>
<dbReference type="Gene3D" id="1.25.40.390">
    <property type="match status" value="1"/>
</dbReference>
<accession>A0ABP8M305</accession>
<dbReference type="Proteomes" id="UP001501508">
    <property type="component" value="Unassembled WGS sequence"/>
</dbReference>
<evidence type="ECO:0000256" key="1">
    <source>
        <dbReference type="SAM" id="Coils"/>
    </source>
</evidence>
<organism evidence="3 4">
    <name type="scientific">Ravibacter arvi</name>
    <dbReference type="NCBI Taxonomy" id="2051041"/>
    <lineage>
        <taxon>Bacteria</taxon>
        <taxon>Pseudomonadati</taxon>
        <taxon>Bacteroidota</taxon>
        <taxon>Cytophagia</taxon>
        <taxon>Cytophagales</taxon>
        <taxon>Spirosomataceae</taxon>
        <taxon>Ravibacter</taxon>
    </lineage>
</organism>